<feature type="domain" description="C-type lectin" evidence="1">
    <location>
        <begin position="106"/>
        <end position="220"/>
    </location>
</feature>
<dbReference type="Gene3D" id="3.10.350.10">
    <property type="entry name" value="LysM domain"/>
    <property type="match status" value="1"/>
</dbReference>
<dbReference type="Pfam" id="PF01476">
    <property type="entry name" value="LysM"/>
    <property type="match status" value="1"/>
</dbReference>
<dbReference type="InterPro" id="IPR018392">
    <property type="entry name" value="LysM"/>
</dbReference>
<dbReference type="Pfam" id="PF00059">
    <property type="entry name" value="Lectin_C"/>
    <property type="match status" value="1"/>
</dbReference>
<name>A0A914DGV8_9BILA</name>
<sequence length="231" mass="26316">MLSQLIVTDAIKNLNFFNLISKRFNIGARITASPQTSEPKEKPFTRNGFYAARRGDTAKTIADAFDISIDDLKTFNPRLDINKINPGKWMRVIEDREPTDWTYYEKSNKCLRLSPNSGFFNEIDSYCKSNGATLVTIHSADENNFLADFIKKALSSSSSSSIWIGLVDQDNDAFFTWTDDSDFDFLDWQPNQPDNVDGNQHNVIFGPLVKGQNEFGHWDDIDGKVVEFAYR</sequence>
<feature type="domain" description="HTH cro/C1-type" evidence="2">
    <location>
        <begin position="56"/>
        <end position="72"/>
    </location>
</feature>
<feature type="domain" description="LysM" evidence="3">
    <location>
        <begin position="48"/>
        <end position="92"/>
    </location>
</feature>
<dbReference type="InterPro" id="IPR001304">
    <property type="entry name" value="C-type_lectin-like"/>
</dbReference>
<dbReference type="AlphaFoldDB" id="A0A914DGV8"/>
<proteinExistence type="predicted"/>
<dbReference type="PROSITE" id="PS50041">
    <property type="entry name" value="C_TYPE_LECTIN_2"/>
    <property type="match status" value="1"/>
</dbReference>
<dbReference type="PROSITE" id="PS51782">
    <property type="entry name" value="LYSM"/>
    <property type="match status" value="1"/>
</dbReference>
<dbReference type="InterPro" id="IPR016187">
    <property type="entry name" value="CTDL_fold"/>
</dbReference>
<evidence type="ECO:0000313" key="4">
    <source>
        <dbReference type="Proteomes" id="UP000887540"/>
    </source>
</evidence>
<evidence type="ECO:0000259" key="1">
    <source>
        <dbReference type="PROSITE" id="PS50041"/>
    </source>
</evidence>
<dbReference type="PROSITE" id="PS50943">
    <property type="entry name" value="HTH_CROC1"/>
    <property type="match status" value="1"/>
</dbReference>
<evidence type="ECO:0000313" key="5">
    <source>
        <dbReference type="WBParaSite" id="ACRNAN_scaffold2657.g19421.t1"/>
    </source>
</evidence>
<dbReference type="WBParaSite" id="ACRNAN_scaffold2657.g19421.t1">
    <property type="protein sequence ID" value="ACRNAN_scaffold2657.g19421.t1"/>
    <property type="gene ID" value="ACRNAN_scaffold2657.g19421"/>
</dbReference>
<accession>A0A914DGV8</accession>
<dbReference type="InterPro" id="IPR050111">
    <property type="entry name" value="C-type_lectin/snaclec_domain"/>
</dbReference>
<evidence type="ECO:0000259" key="3">
    <source>
        <dbReference type="PROSITE" id="PS51782"/>
    </source>
</evidence>
<evidence type="ECO:0000259" key="2">
    <source>
        <dbReference type="PROSITE" id="PS50943"/>
    </source>
</evidence>
<keyword evidence="4" id="KW-1185">Reference proteome</keyword>
<dbReference type="SMART" id="SM00034">
    <property type="entry name" value="CLECT"/>
    <property type="match status" value="1"/>
</dbReference>
<dbReference type="Gene3D" id="3.10.100.10">
    <property type="entry name" value="Mannose-Binding Protein A, subunit A"/>
    <property type="match status" value="1"/>
</dbReference>
<dbReference type="CDD" id="cd00118">
    <property type="entry name" value="LysM"/>
    <property type="match status" value="1"/>
</dbReference>
<dbReference type="SUPFAM" id="SSF56436">
    <property type="entry name" value="C-type lectin-like"/>
    <property type="match status" value="1"/>
</dbReference>
<reference evidence="5" key="1">
    <citation type="submission" date="2022-11" db="UniProtKB">
        <authorList>
            <consortium name="WormBaseParasite"/>
        </authorList>
    </citation>
    <scope>IDENTIFICATION</scope>
</reference>
<dbReference type="SUPFAM" id="SSF54106">
    <property type="entry name" value="LysM domain"/>
    <property type="match status" value="1"/>
</dbReference>
<protein>
    <submittedName>
        <fullName evidence="5">C-type lectin domain-containing protein</fullName>
    </submittedName>
</protein>
<dbReference type="PANTHER" id="PTHR22803">
    <property type="entry name" value="MANNOSE, PHOSPHOLIPASE, LECTIN RECEPTOR RELATED"/>
    <property type="match status" value="1"/>
</dbReference>
<dbReference type="InterPro" id="IPR001387">
    <property type="entry name" value="Cro/C1-type_HTH"/>
</dbReference>
<dbReference type="InterPro" id="IPR036779">
    <property type="entry name" value="LysM_dom_sf"/>
</dbReference>
<organism evidence="4 5">
    <name type="scientific">Acrobeloides nanus</name>
    <dbReference type="NCBI Taxonomy" id="290746"/>
    <lineage>
        <taxon>Eukaryota</taxon>
        <taxon>Metazoa</taxon>
        <taxon>Ecdysozoa</taxon>
        <taxon>Nematoda</taxon>
        <taxon>Chromadorea</taxon>
        <taxon>Rhabditida</taxon>
        <taxon>Tylenchina</taxon>
        <taxon>Cephalobomorpha</taxon>
        <taxon>Cephaloboidea</taxon>
        <taxon>Cephalobidae</taxon>
        <taxon>Acrobeloides</taxon>
    </lineage>
</organism>
<dbReference type="Proteomes" id="UP000887540">
    <property type="component" value="Unplaced"/>
</dbReference>
<dbReference type="InterPro" id="IPR016186">
    <property type="entry name" value="C-type_lectin-like/link_sf"/>
</dbReference>